<dbReference type="SMART" id="SM00450">
    <property type="entry name" value="RHOD"/>
    <property type="match status" value="1"/>
</dbReference>
<dbReference type="SUPFAM" id="SSF56281">
    <property type="entry name" value="Metallo-hydrolase/oxidoreductase"/>
    <property type="match status" value="1"/>
</dbReference>
<dbReference type="Pfam" id="PF00581">
    <property type="entry name" value="Rhodanese"/>
    <property type="match status" value="1"/>
</dbReference>
<dbReference type="Gene3D" id="3.40.250.10">
    <property type="entry name" value="Rhodanese-like domain"/>
    <property type="match status" value="1"/>
</dbReference>
<dbReference type="InterPro" id="IPR036873">
    <property type="entry name" value="Rhodanese-like_dom_sf"/>
</dbReference>
<dbReference type="RefSeq" id="WP_015723820.1">
    <property type="nucleotide sequence ID" value="NC_014972.1"/>
</dbReference>
<feature type="domain" description="Rhodanese" evidence="1">
    <location>
        <begin position="17"/>
        <end position="110"/>
    </location>
</feature>
<keyword evidence="3" id="KW-1185">Reference proteome</keyword>
<dbReference type="PANTHER" id="PTHR43084:SF7">
    <property type="entry name" value="BETA-LACTAMASE DOMAIN PROTEIN"/>
    <property type="match status" value="1"/>
</dbReference>
<dbReference type="InterPro" id="IPR051682">
    <property type="entry name" value="Mito_Persulfide_Diox"/>
</dbReference>
<dbReference type="GO" id="GO:0050313">
    <property type="term" value="F:sulfur dioxygenase activity"/>
    <property type="evidence" value="ECO:0007669"/>
    <property type="project" value="InterPro"/>
</dbReference>
<evidence type="ECO:0000313" key="3">
    <source>
        <dbReference type="Proteomes" id="UP000006365"/>
    </source>
</evidence>
<dbReference type="Gene3D" id="3.60.15.10">
    <property type="entry name" value="Ribonuclease Z/Hydroxyacylglutathione hydrolase-like"/>
    <property type="match status" value="1"/>
</dbReference>
<dbReference type="EMBL" id="CP002364">
    <property type="protein sequence ID" value="ADW17277.1"/>
    <property type="molecule type" value="Genomic_DNA"/>
</dbReference>
<reference evidence="2 3" key="1">
    <citation type="journal article" date="2011" name="Stand. Genomic Sci.">
        <title>Complete genome sequence of Desulfobulbus propionicus type strain (1pr3).</title>
        <authorList>
            <person name="Pagani I."/>
            <person name="Lapidus A."/>
            <person name="Nolan M."/>
            <person name="Lucas S."/>
            <person name="Hammon N."/>
            <person name="Deshpande S."/>
            <person name="Cheng J.F."/>
            <person name="Chertkov O."/>
            <person name="Davenport K."/>
            <person name="Tapia R."/>
            <person name="Han C."/>
            <person name="Goodwin L."/>
            <person name="Pitluck S."/>
            <person name="Liolios K."/>
            <person name="Mavromatis K."/>
            <person name="Ivanova N."/>
            <person name="Mikhailova N."/>
            <person name="Pati A."/>
            <person name="Chen A."/>
            <person name="Palaniappan K."/>
            <person name="Land M."/>
            <person name="Hauser L."/>
            <person name="Chang Y.J."/>
            <person name="Jeffries C.D."/>
            <person name="Detter J.C."/>
            <person name="Brambilla E."/>
            <person name="Kannan K.P."/>
            <person name="Djao O.D."/>
            <person name="Rohde M."/>
            <person name="Pukall R."/>
            <person name="Spring S."/>
            <person name="Goker M."/>
            <person name="Sikorski J."/>
            <person name="Woyke T."/>
            <person name="Bristow J."/>
            <person name="Eisen J.A."/>
            <person name="Markowitz V."/>
            <person name="Hugenholtz P."/>
            <person name="Kyrpides N.C."/>
            <person name="Klenk H.P."/>
        </authorList>
    </citation>
    <scope>NUCLEOTIDE SEQUENCE [LARGE SCALE GENOMIC DNA]</scope>
    <source>
        <strain evidence="3">ATCC 33891 / DSM 2032 / 1pr3</strain>
    </source>
</reference>
<organism evidence="2 3">
    <name type="scientific">Desulfobulbus propionicus (strain ATCC 33891 / DSM 2032 / VKM B-1956 / 1pr3)</name>
    <dbReference type="NCBI Taxonomy" id="577650"/>
    <lineage>
        <taxon>Bacteria</taxon>
        <taxon>Pseudomonadati</taxon>
        <taxon>Thermodesulfobacteriota</taxon>
        <taxon>Desulfobulbia</taxon>
        <taxon>Desulfobulbales</taxon>
        <taxon>Desulfobulbaceae</taxon>
        <taxon>Desulfobulbus</taxon>
    </lineage>
</organism>
<dbReference type="Pfam" id="PF00753">
    <property type="entry name" value="Lactamase_B"/>
    <property type="match status" value="1"/>
</dbReference>
<evidence type="ECO:0000313" key="2">
    <source>
        <dbReference type="EMBL" id="ADW17277.1"/>
    </source>
</evidence>
<dbReference type="PANTHER" id="PTHR43084">
    <property type="entry name" value="PERSULFIDE DIOXYGENASE ETHE1"/>
    <property type="match status" value="1"/>
</dbReference>
<dbReference type="SUPFAM" id="SSF52821">
    <property type="entry name" value="Rhodanese/Cell cycle control phosphatase"/>
    <property type="match status" value="1"/>
</dbReference>
<dbReference type="InterPro" id="IPR001279">
    <property type="entry name" value="Metallo-B-lactamas"/>
</dbReference>
<dbReference type="KEGG" id="dpr:Despr_1105"/>
<dbReference type="GO" id="GO:0006749">
    <property type="term" value="P:glutathione metabolic process"/>
    <property type="evidence" value="ECO:0007669"/>
    <property type="project" value="InterPro"/>
</dbReference>
<evidence type="ECO:0000259" key="1">
    <source>
        <dbReference type="PROSITE" id="PS50206"/>
    </source>
</evidence>
<name>A0A7U4DNS8_DESPD</name>
<dbReference type="CDD" id="cd07724">
    <property type="entry name" value="POD-like_MBL-fold"/>
    <property type="match status" value="1"/>
</dbReference>
<dbReference type="InterPro" id="IPR001763">
    <property type="entry name" value="Rhodanese-like_dom"/>
</dbReference>
<dbReference type="InterPro" id="IPR036866">
    <property type="entry name" value="RibonucZ/Hydroxyglut_hydro"/>
</dbReference>
<dbReference type="InterPro" id="IPR044528">
    <property type="entry name" value="POD-like_MBL-fold"/>
</dbReference>
<dbReference type="AlphaFoldDB" id="A0A7U4DNS8"/>
<dbReference type="PROSITE" id="PS50206">
    <property type="entry name" value="RHODANESE_3"/>
    <property type="match status" value="1"/>
</dbReference>
<dbReference type="Proteomes" id="UP000006365">
    <property type="component" value="Chromosome"/>
</dbReference>
<dbReference type="GO" id="GO:0070813">
    <property type="term" value="P:hydrogen sulfide metabolic process"/>
    <property type="evidence" value="ECO:0007669"/>
    <property type="project" value="TreeGrafter"/>
</dbReference>
<proteinExistence type="predicted"/>
<gene>
    <name evidence="2" type="ordered locus">Despr_1105</name>
</gene>
<dbReference type="SMART" id="SM00849">
    <property type="entry name" value="Lactamase_B"/>
    <property type="match status" value="1"/>
</dbReference>
<accession>A0A7U4DNS8</accession>
<protein>
    <submittedName>
        <fullName evidence="2">Rhodanese domain protein</fullName>
    </submittedName>
</protein>
<sequence>MAPFTYEAKDLFQWLTTREDMVVVDVRNEKDFNRFHVESPYPFTLRNISYYEFMENEEESVGRIPQGSKVRIVCAKEGSAKYVADIFAKHGYDVGYLRGGIKTWGNLLVPMLVARNDGYELYQFIRPGKASCSYGLISGKEMMLFDPSRNLEFYLGFAADKGCMISKTFETHLQADYIAGSRDIAKRTGAVFYANDGDFKTSKNPYTPLRDGEIHRFSLGGPTVRILFTPGHTPGSTSYVIDERFLISGDMVFINSVGRPDLGGKAEEWAGMLFDSIQMVKGLDRQLMVLPAHYIDWDEANEQLIFTRPLGEVFERNQEIYEIGTLAAFVDFIKANMRPQPEEYATIRLVNANLREEDEDRQEELDLGKNECAASAYAKTQTARAG</sequence>